<evidence type="ECO:0000313" key="2">
    <source>
        <dbReference type="EMBL" id="QDQ28906.1"/>
    </source>
</evidence>
<evidence type="ECO:0000313" key="3">
    <source>
        <dbReference type="Proteomes" id="UP000317550"/>
    </source>
</evidence>
<dbReference type="SUPFAM" id="SSF51735">
    <property type="entry name" value="NAD(P)-binding Rossmann-fold domains"/>
    <property type="match status" value="1"/>
</dbReference>
<dbReference type="PANTHER" id="PTHR43377">
    <property type="entry name" value="BILIVERDIN REDUCTASE A"/>
    <property type="match status" value="1"/>
</dbReference>
<dbReference type="Gene3D" id="3.40.50.720">
    <property type="entry name" value="NAD(P)-binding Rossmann-like Domain"/>
    <property type="match status" value="1"/>
</dbReference>
<feature type="domain" description="Gfo/Idh/MocA-like oxidoreductase N-terminal" evidence="1">
    <location>
        <begin position="3"/>
        <end position="137"/>
    </location>
</feature>
<dbReference type="InterPro" id="IPR036291">
    <property type="entry name" value="NAD(P)-bd_dom_sf"/>
</dbReference>
<dbReference type="SUPFAM" id="SSF55347">
    <property type="entry name" value="Glyceraldehyde-3-phosphate dehydrogenase-like, C-terminal domain"/>
    <property type="match status" value="1"/>
</dbReference>
<organism evidence="2 3">
    <name type="scientific">Chitinimonas arctica</name>
    <dbReference type="NCBI Taxonomy" id="2594795"/>
    <lineage>
        <taxon>Bacteria</taxon>
        <taxon>Pseudomonadati</taxon>
        <taxon>Pseudomonadota</taxon>
        <taxon>Betaproteobacteria</taxon>
        <taxon>Neisseriales</taxon>
        <taxon>Chitinibacteraceae</taxon>
        <taxon>Chitinimonas</taxon>
    </lineage>
</organism>
<proteinExistence type="predicted"/>
<dbReference type="AlphaFoldDB" id="A0A516SL82"/>
<sequence>MMRAGLIGCGRIGCEFDSDAERIGIYTHAAAWRAAEGVELYAIADPDPAKLANCGERYAIPLERRYTDPAAMLATEMLQLVSIAAPDRFHAGLAEQALSTPGMRGVLLEKPLALSVEEGARLVEQAAARRIALAVNYSRRYCPAHERVRAALSSGSLGRIQQVGGFYGKGIRHNGSHWLDLLRHLLGPLAALQAWSGAAADFEGDPSPDLRIRTAQGVQASLLACDHQAFSLFEMDIVAERGRIRILESGHRIEWYEVADSPYYSGYRLPVLREQDGSGMRDLLLAAVADLRDAVHTGRQPRCNGQDGLAALQAAEAAVRSLASGRQEPLP</sequence>
<dbReference type="Gene3D" id="3.30.360.10">
    <property type="entry name" value="Dihydrodipicolinate Reductase, domain 2"/>
    <property type="match status" value="1"/>
</dbReference>
<dbReference type="GO" id="GO:0000166">
    <property type="term" value="F:nucleotide binding"/>
    <property type="evidence" value="ECO:0007669"/>
    <property type="project" value="InterPro"/>
</dbReference>
<dbReference type="EMBL" id="CP041730">
    <property type="protein sequence ID" value="QDQ28906.1"/>
    <property type="molecule type" value="Genomic_DNA"/>
</dbReference>
<name>A0A516SL82_9NEIS</name>
<dbReference type="Proteomes" id="UP000317550">
    <property type="component" value="Chromosome"/>
</dbReference>
<dbReference type="InterPro" id="IPR000683">
    <property type="entry name" value="Gfo/Idh/MocA-like_OxRdtase_N"/>
</dbReference>
<dbReference type="RefSeq" id="WP_144280289.1">
    <property type="nucleotide sequence ID" value="NZ_CP041730.1"/>
</dbReference>
<dbReference type="InterPro" id="IPR051450">
    <property type="entry name" value="Gfo/Idh/MocA_Oxidoreductases"/>
</dbReference>
<reference evidence="3" key="1">
    <citation type="submission" date="2019-07" db="EMBL/GenBank/DDBJ databases">
        <title>Chitinimonas sp. nov., isolated from Ny-Alesund, arctica soil.</title>
        <authorList>
            <person name="Xu Q."/>
            <person name="Peng F."/>
        </authorList>
    </citation>
    <scope>NUCLEOTIDE SEQUENCE [LARGE SCALE GENOMIC DNA]</scope>
    <source>
        <strain evidence="3">R3-44</strain>
    </source>
</reference>
<evidence type="ECO:0000259" key="1">
    <source>
        <dbReference type="Pfam" id="PF01408"/>
    </source>
</evidence>
<keyword evidence="3" id="KW-1185">Reference proteome</keyword>
<gene>
    <name evidence="2" type="ORF">FNU76_22540</name>
</gene>
<dbReference type="Pfam" id="PF01408">
    <property type="entry name" value="GFO_IDH_MocA"/>
    <property type="match status" value="1"/>
</dbReference>
<dbReference type="KEGG" id="cari:FNU76_22540"/>
<accession>A0A516SL82</accession>
<protein>
    <submittedName>
        <fullName evidence="2">Gfo/Idh/MocA family oxidoreductase</fullName>
    </submittedName>
</protein>
<dbReference type="OrthoDB" id="179913at2"/>
<dbReference type="PANTHER" id="PTHR43377:SF1">
    <property type="entry name" value="BILIVERDIN REDUCTASE A"/>
    <property type="match status" value="1"/>
</dbReference>